<name>A0A0C3PJU1_PISTI</name>
<dbReference type="EMBL" id="KN831956">
    <property type="protein sequence ID" value="KIO08866.1"/>
    <property type="molecule type" value="Genomic_DNA"/>
</dbReference>
<proteinExistence type="predicted"/>
<gene>
    <name evidence="1" type="ORF">M404DRAFT_997061</name>
</gene>
<dbReference type="Proteomes" id="UP000054217">
    <property type="component" value="Unassembled WGS sequence"/>
</dbReference>
<keyword evidence="2" id="KW-1185">Reference proteome</keyword>
<dbReference type="AlphaFoldDB" id="A0A0C3PJU1"/>
<sequence length="707" mass="80409">MSQDVIRSQQGSALADDECFIRQRSEGEPPKEWRMLFIFDVIQDLMGRMRHYRCRMRQALWLRLIEGDVDDDVWLWVDGDEEWLRSEGRYWHFLYAELLTAGDWVSAESALRRRVDQKRYPPATDRNDRIRSATPKQRVSAITWLIASSKEVEDLFASHGLTPPTLSSPHIASTLDRIVGKYWDGFPSQTGAWENAIAMAKEDGCICSPADCFGMKRWFDVMVWLEGKPPVLEVGYDSCERCRSLVRSRYEDITTQHTAILHISLLEAFSSYCYDFHRLDLPPWRLSPTAKRMMDEKLEPLMKEHSLDKRFLPCVNKYPQSLRHYVARQSCAPDDDSGSGPDELQVLDNVFDGVHDPWEVLGVTALVACGGPDVMETDLHDQGLHRDFSSFARGFLACFDMPVPPRLSSTSVRLCHELDRDYSEERLFRTSNEDADLDWVPSDQDDRQLRLSTVVFVVVAMFLRSNDIGVSPCRKCRTICMKSLADQSLSAGFDVIGSGGNDVPGGSVSLSLQASLEVNIQEPAGMEAFTTMLRNPSLSKDEVELRVVAELLKLKKYLDSCGLDASDCFHRLGGDNRPYLEESTLPRRVPGNSGSLKLSKSDKVEAIKDKLLDMLRELSLPYERLPWYTLEKDLEKHGFALVNWPAGVLRKRGNRGIHDLSAVEVNKLYEAVTCPDESRRLHIHRCPSSLTGIYGKSHRYVYSFQSS</sequence>
<evidence type="ECO:0000313" key="2">
    <source>
        <dbReference type="Proteomes" id="UP000054217"/>
    </source>
</evidence>
<accession>A0A0C3PJU1</accession>
<reference evidence="1 2" key="1">
    <citation type="submission" date="2014-04" db="EMBL/GenBank/DDBJ databases">
        <authorList>
            <consortium name="DOE Joint Genome Institute"/>
            <person name="Kuo A."/>
            <person name="Kohler A."/>
            <person name="Costa M.D."/>
            <person name="Nagy L.G."/>
            <person name="Floudas D."/>
            <person name="Copeland A."/>
            <person name="Barry K.W."/>
            <person name="Cichocki N."/>
            <person name="Veneault-Fourrey C."/>
            <person name="LaButti K."/>
            <person name="Lindquist E.A."/>
            <person name="Lipzen A."/>
            <person name="Lundell T."/>
            <person name="Morin E."/>
            <person name="Murat C."/>
            <person name="Sun H."/>
            <person name="Tunlid A."/>
            <person name="Henrissat B."/>
            <person name="Grigoriev I.V."/>
            <person name="Hibbett D.S."/>
            <person name="Martin F."/>
            <person name="Nordberg H.P."/>
            <person name="Cantor M.N."/>
            <person name="Hua S.X."/>
        </authorList>
    </citation>
    <scope>NUCLEOTIDE SEQUENCE [LARGE SCALE GENOMIC DNA]</scope>
    <source>
        <strain evidence="1 2">Marx 270</strain>
    </source>
</reference>
<dbReference type="HOGENOM" id="CLU_012625_1_0_1"/>
<evidence type="ECO:0000313" key="1">
    <source>
        <dbReference type="EMBL" id="KIO08866.1"/>
    </source>
</evidence>
<dbReference type="InParanoid" id="A0A0C3PJU1"/>
<reference evidence="2" key="2">
    <citation type="submission" date="2015-01" db="EMBL/GenBank/DDBJ databases">
        <title>Evolutionary Origins and Diversification of the Mycorrhizal Mutualists.</title>
        <authorList>
            <consortium name="DOE Joint Genome Institute"/>
            <consortium name="Mycorrhizal Genomics Consortium"/>
            <person name="Kohler A."/>
            <person name="Kuo A."/>
            <person name="Nagy L.G."/>
            <person name="Floudas D."/>
            <person name="Copeland A."/>
            <person name="Barry K.W."/>
            <person name="Cichocki N."/>
            <person name="Veneault-Fourrey C."/>
            <person name="LaButti K."/>
            <person name="Lindquist E.A."/>
            <person name="Lipzen A."/>
            <person name="Lundell T."/>
            <person name="Morin E."/>
            <person name="Murat C."/>
            <person name="Riley R."/>
            <person name="Ohm R."/>
            <person name="Sun H."/>
            <person name="Tunlid A."/>
            <person name="Henrissat B."/>
            <person name="Grigoriev I.V."/>
            <person name="Hibbett D.S."/>
            <person name="Martin F."/>
        </authorList>
    </citation>
    <scope>NUCLEOTIDE SEQUENCE [LARGE SCALE GENOMIC DNA]</scope>
    <source>
        <strain evidence="2">Marx 270</strain>
    </source>
</reference>
<organism evidence="1 2">
    <name type="scientific">Pisolithus tinctorius Marx 270</name>
    <dbReference type="NCBI Taxonomy" id="870435"/>
    <lineage>
        <taxon>Eukaryota</taxon>
        <taxon>Fungi</taxon>
        <taxon>Dikarya</taxon>
        <taxon>Basidiomycota</taxon>
        <taxon>Agaricomycotina</taxon>
        <taxon>Agaricomycetes</taxon>
        <taxon>Agaricomycetidae</taxon>
        <taxon>Boletales</taxon>
        <taxon>Sclerodermatineae</taxon>
        <taxon>Pisolithaceae</taxon>
        <taxon>Pisolithus</taxon>
    </lineage>
</organism>
<dbReference type="OrthoDB" id="2686862at2759"/>
<protein>
    <submittedName>
        <fullName evidence="1">Uncharacterized protein</fullName>
    </submittedName>
</protein>